<gene>
    <name evidence="1" type="ORF">CDAR_265301</name>
</gene>
<protein>
    <submittedName>
        <fullName evidence="1">Uncharacterized protein</fullName>
    </submittedName>
</protein>
<proteinExistence type="predicted"/>
<comment type="caution">
    <text evidence="1">The sequence shown here is derived from an EMBL/GenBank/DDBJ whole genome shotgun (WGS) entry which is preliminary data.</text>
</comment>
<dbReference type="EMBL" id="BPLQ01014064">
    <property type="protein sequence ID" value="GIY76968.1"/>
    <property type="molecule type" value="Genomic_DNA"/>
</dbReference>
<dbReference type="Proteomes" id="UP001054837">
    <property type="component" value="Unassembled WGS sequence"/>
</dbReference>
<evidence type="ECO:0000313" key="1">
    <source>
        <dbReference type="EMBL" id="GIY76968.1"/>
    </source>
</evidence>
<keyword evidence="2" id="KW-1185">Reference proteome</keyword>
<dbReference type="AlphaFoldDB" id="A0AAV4W5U8"/>
<reference evidence="1 2" key="1">
    <citation type="submission" date="2021-06" db="EMBL/GenBank/DDBJ databases">
        <title>Caerostris darwini draft genome.</title>
        <authorList>
            <person name="Kono N."/>
            <person name="Arakawa K."/>
        </authorList>
    </citation>
    <scope>NUCLEOTIDE SEQUENCE [LARGE SCALE GENOMIC DNA]</scope>
</reference>
<organism evidence="1 2">
    <name type="scientific">Caerostris darwini</name>
    <dbReference type="NCBI Taxonomy" id="1538125"/>
    <lineage>
        <taxon>Eukaryota</taxon>
        <taxon>Metazoa</taxon>
        <taxon>Ecdysozoa</taxon>
        <taxon>Arthropoda</taxon>
        <taxon>Chelicerata</taxon>
        <taxon>Arachnida</taxon>
        <taxon>Araneae</taxon>
        <taxon>Araneomorphae</taxon>
        <taxon>Entelegynae</taxon>
        <taxon>Araneoidea</taxon>
        <taxon>Araneidae</taxon>
        <taxon>Caerostris</taxon>
    </lineage>
</organism>
<evidence type="ECO:0000313" key="2">
    <source>
        <dbReference type="Proteomes" id="UP001054837"/>
    </source>
</evidence>
<sequence length="88" mass="10100">MFKTIWSFVNLNRNDGDSCDNIHIRIDSPHPERFIKKDVVYFDLGTFLKYSCTAISPVMSVNPYKKCMSANSAFVNGCMFTLRRPKLG</sequence>
<accession>A0AAV4W5U8</accession>
<name>A0AAV4W5U8_9ARAC</name>